<comment type="function">
    <text evidence="12">Transposase-derived protein that may have nuclease activity. Does not have transposase activity.</text>
</comment>
<comment type="similarity">
    <text evidence="4">Belongs to the HARBI1 family.</text>
</comment>
<reference evidence="14" key="1">
    <citation type="submission" date="2023-07" db="EMBL/GenBank/DDBJ databases">
        <title>Chromosome-level genome assembly of Artemia franciscana.</title>
        <authorList>
            <person name="Jo E."/>
        </authorList>
    </citation>
    <scope>NUCLEOTIDE SEQUENCE</scope>
    <source>
        <tissue evidence="14">Whole body</tissue>
    </source>
</reference>
<proteinExistence type="inferred from homology"/>
<dbReference type="GO" id="GO:0004518">
    <property type="term" value="F:nuclease activity"/>
    <property type="evidence" value="ECO:0007669"/>
    <property type="project" value="UniProtKB-KW"/>
</dbReference>
<evidence type="ECO:0000256" key="7">
    <source>
        <dbReference type="ARBA" id="ARBA00022722"/>
    </source>
</evidence>
<feature type="domain" description="DDE Tnp4" evidence="13">
    <location>
        <begin position="186"/>
        <end position="340"/>
    </location>
</feature>
<evidence type="ECO:0000256" key="8">
    <source>
        <dbReference type="ARBA" id="ARBA00022723"/>
    </source>
</evidence>
<dbReference type="Pfam" id="PF13359">
    <property type="entry name" value="DDE_Tnp_4"/>
    <property type="match status" value="1"/>
</dbReference>
<gene>
    <name evidence="14" type="ORF">QYM36_006879</name>
</gene>
<keyword evidence="9" id="KW-0378">Hydrolase</keyword>
<name>A0AA88L8P7_ARTSF</name>
<evidence type="ECO:0000259" key="13">
    <source>
        <dbReference type="Pfam" id="PF13359"/>
    </source>
</evidence>
<evidence type="ECO:0000256" key="4">
    <source>
        <dbReference type="ARBA" id="ARBA00006958"/>
    </source>
</evidence>
<comment type="caution">
    <text evidence="14">The sequence shown here is derived from an EMBL/GenBank/DDBJ whole genome shotgun (WGS) entry which is preliminary data.</text>
</comment>
<evidence type="ECO:0000256" key="9">
    <source>
        <dbReference type="ARBA" id="ARBA00022801"/>
    </source>
</evidence>
<dbReference type="EMBL" id="JAVRJZ010000011">
    <property type="protein sequence ID" value="KAK2716532.1"/>
    <property type="molecule type" value="Genomic_DNA"/>
</dbReference>
<dbReference type="InterPro" id="IPR045249">
    <property type="entry name" value="HARBI1-like"/>
</dbReference>
<keyword evidence="6" id="KW-0963">Cytoplasm</keyword>
<evidence type="ECO:0000256" key="1">
    <source>
        <dbReference type="ARBA" id="ARBA00001968"/>
    </source>
</evidence>
<evidence type="ECO:0000256" key="6">
    <source>
        <dbReference type="ARBA" id="ARBA00022490"/>
    </source>
</evidence>
<dbReference type="AlphaFoldDB" id="A0AA88L8P7"/>
<protein>
    <recommendedName>
        <fullName evidence="5">Putative nuclease HARBI1</fullName>
    </recommendedName>
    <alternativeName>
        <fullName evidence="11">Harbinger transposase-derived nuclease</fullName>
    </alternativeName>
</protein>
<dbReference type="PRINTS" id="PR02086">
    <property type="entry name" value="PUTNUCHARBI1"/>
</dbReference>
<evidence type="ECO:0000256" key="5">
    <source>
        <dbReference type="ARBA" id="ARBA00015519"/>
    </source>
</evidence>
<dbReference type="InterPro" id="IPR026103">
    <property type="entry name" value="HARBI1_animal"/>
</dbReference>
<organism evidence="14 15">
    <name type="scientific">Artemia franciscana</name>
    <name type="common">Brine shrimp</name>
    <name type="synonym">Artemia sanfranciscana</name>
    <dbReference type="NCBI Taxonomy" id="6661"/>
    <lineage>
        <taxon>Eukaryota</taxon>
        <taxon>Metazoa</taxon>
        <taxon>Ecdysozoa</taxon>
        <taxon>Arthropoda</taxon>
        <taxon>Crustacea</taxon>
        <taxon>Branchiopoda</taxon>
        <taxon>Anostraca</taxon>
        <taxon>Artemiidae</taxon>
        <taxon>Artemia</taxon>
    </lineage>
</organism>
<evidence type="ECO:0000313" key="15">
    <source>
        <dbReference type="Proteomes" id="UP001187531"/>
    </source>
</evidence>
<dbReference type="InterPro" id="IPR027806">
    <property type="entry name" value="HARBI1_dom"/>
</dbReference>
<accession>A0AA88L8P7</accession>
<evidence type="ECO:0000256" key="2">
    <source>
        <dbReference type="ARBA" id="ARBA00004123"/>
    </source>
</evidence>
<evidence type="ECO:0000256" key="11">
    <source>
        <dbReference type="ARBA" id="ARBA00030126"/>
    </source>
</evidence>
<dbReference type="GO" id="GO:0046872">
    <property type="term" value="F:metal ion binding"/>
    <property type="evidence" value="ECO:0007669"/>
    <property type="project" value="UniProtKB-KW"/>
</dbReference>
<dbReference type="GO" id="GO:0016787">
    <property type="term" value="F:hydrolase activity"/>
    <property type="evidence" value="ECO:0007669"/>
    <property type="project" value="UniProtKB-KW"/>
</dbReference>
<dbReference type="PANTHER" id="PTHR22930:SF85">
    <property type="entry name" value="GH03217P-RELATED"/>
    <property type="match status" value="1"/>
</dbReference>
<evidence type="ECO:0000256" key="3">
    <source>
        <dbReference type="ARBA" id="ARBA00004496"/>
    </source>
</evidence>
<comment type="cofactor">
    <cofactor evidence="1">
        <name>a divalent metal cation</name>
        <dbReference type="ChEBI" id="CHEBI:60240"/>
    </cofactor>
</comment>
<keyword evidence="15" id="KW-1185">Reference proteome</keyword>
<evidence type="ECO:0000256" key="10">
    <source>
        <dbReference type="ARBA" id="ARBA00023242"/>
    </source>
</evidence>
<evidence type="ECO:0000313" key="14">
    <source>
        <dbReference type="EMBL" id="KAK2716531.1"/>
    </source>
</evidence>
<dbReference type="Proteomes" id="UP001187531">
    <property type="component" value="Unassembled WGS sequence"/>
</dbReference>
<dbReference type="GO" id="GO:0005634">
    <property type="term" value="C:nucleus"/>
    <property type="evidence" value="ECO:0007669"/>
    <property type="project" value="UniProtKB-SubCell"/>
</dbReference>
<keyword evidence="8" id="KW-0479">Metal-binding</keyword>
<dbReference type="GO" id="GO:0005737">
    <property type="term" value="C:cytoplasm"/>
    <property type="evidence" value="ECO:0007669"/>
    <property type="project" value="UniProtKB-SubCell"/>
</dbReference>
<keyword evidence="10" id="KW-0539">Nucleus</keyword>
<keyword evidence="7" id="KW-0540">Nuclease</keyword>
<dbReference type="PANTHER" id="PTHR22930">
    <property type="match status" value="1"/>
</dbReference>
<comment type="subcellular location">
    <subcellularLocation>
        <location evidence="3">Cytoplasm</location>
    </subcellularLocation>
    <subcellularLocation>
        <location evidence="2">Nucleus</location>
    </subcellularLocation>
</comment>
<evidence type="ECO:0000256" key="12">
    <source>
        <dbReference type="ARBA" id="ARBA00045850"/>
    </source>
</evidence>
<sequence length="398" mass="45262">MMSSVSGTSDVAQRYLVLQLLIDEIMDTDVESDEDEELMVACATAGEANEKIYLSKIKGFYEVTIPVMSDKEFKSHFRLERGTAEAQLQKISSKLMIKQANSEPEICPSKQLLIALWVWSTPDSYRSVSQRFNVSKSSVARILRRMADVLVEMASSFIKWPEGQHAQNVREHFNKMSEFPGVIGCIDGTHIPIPAPTEHSDSYVNRKGYHSVQMQAVCQHNLKFTNCYVGQVGSVHDARVYRLSYLGQDIENNLTNFPPDCHIIGDSAYPLSPYLLTPYRETGNLTRYQQNYNFRHSSTRMTIERAFGHMKGRFRRLQFFPSPDIAFICKSVISCCVLHNICVDNSDLIPVDAENYRDPSLTNTDFDVRIVENQQRDGKSKRDQIAANLRLSFQVTAT</sequence>
<dbReference type="EMBL" id="JAVRJZ010000011">
    <property type="protein sequence ID" value="KAK2716531.1"/>
    <property type="molecule type" value="Genomic_DNA"/>
</dbReference>